<name>A0A914YLX0_9BILA</name>
<feature type="compositionally biased region" description="Polar residues" evidence="1">
    <location>
        <begin position="211"/>
        <end position="224"/>
    </location>
</feature>
<feature type="region of interest" description="Disordered" evidence="1">
    <location>
        <begin position="211"/>
        <end position="256"/>
    </location>
</feature>
<evidence type="ECO:0000313" key="3">
    <source>
        <dbReference type="Proteomes" id="UP000887577"/>
    </source>
</evidence>
<reference evidence="4" key="1">
    <citation type="submission" date="2022-11" db="UniProtKB">
        <authorList>
            <consortium name="WormBaseParasite"/>
        </authorList>
    </citation>
    <scope>IDENTIFICATION</scope>
</reference>
<dbReference type="PANTHER" id="PTHR40288">
    <property type="entry name" value="PROTEIN CBG16535-RELATED"/>
    <property type="match status" value="1"/>
</dbReference>
<dbReference type="AlphaFoldDB" id="A0A914YLX0"/>
<feature type="transmembrane region" description="Helical" evidence="2">
    <location>
        <begin position="34"/>
        <end position="53"/>
    </location>
</feature>
<evidence type="ECO:0000313" key="4">
    <source>
        <dbReference type="WBParaSite" id="PSU_v2.g18313.t1"/>
    </source>
</evidence>
<keyword evidence="3" id="KW-1185">Reference proteome</keyword>
<protein>
    <submittedName>
        <fullName evidence="4">Uncharacterized protein</fullName>
    </submittedName>
</protein>
<feature type="transmembrane region" description="Helical" evidence="2">
    <location>
        <begin position="65"/>
        <end position="88"/>
    </location>
</feature>
<feature type="region of interest" description="Disordered" evidence="1">
    <location>
        <begin position="293"/>
        <end position="363"/>
    </location>
</feature>
<evidence type="ECO:0000256" key="1">
    <source>
        <dbReference type="SAM" id="MobiDB-lite"/>
    </source>
</evidence>
<dbReference type="WBParaSite" id="PSU_v2.g18313.t1">
    <property type="protein sequence ID" value="PSU_v2.g18313.t1"/>
    <property type="gene ID" value="PSU_v2.g18313"/>
</dbReference>
<organism evidence="3 4">
    <name type="scientific">Panagrolaimus superbus</name>
    <dbReference type="NCBI Taxonomy" id="310955"/>
    <lineage>
        <taxon>Eukaryota</taxon>
        <taxon>Metazoa</taxon>
        <taxon>Ecdysozoa</taxon>
        <taxon>Nematoda</taxon>
        <taxon>Chromadorea</taxon>
        <taxon>Rhabditida</taxon>
        <taxon>Tylenchina</taxon>
        <taxon>Panagrolaimomorpha</taxon>
        <taxon>Panagrolaimoidea</taxon>
        <taxon>Panagrolaimidae</taxon>
        <taxon>Panagrolaimus</taxon>
    </lineage>
</organism>
<keyword evidence="2" id="KW-0472">Membrane</keyword>
<feature type="region of interest" description="Disordered" evidence="1">
    <location>
        <begin position="429"/>
        <end position="470"/>
    </location>
</feature>
<evidence type="ECO:0000256" key="2">
    <source>
        <dbReference type="SAM" id="Phobius"/>
    </source>
</evidence>
<feature type="transmembrane region" description="Helical" evidence="2">
    <location>
        <begin position="100"/>
        <end position="121"/>
    </location>
</feature>
<dbReference type="Proteomes" id="UP000887577">
    <property type="component" value="Unplaced"/>
</dbReference>
<accession>A0A914YLX0</accession>
<proteinExistence type="predicted"/>
<feature type="region of interest" description="Disordered" evidence="1">
    <location>
        <begin position="174"/>
        <end position="199"/>
    </location>
</feature>
<feature type="compositionally biased region" description="Low complexity" evidence="1">
    <location>
        <begin position="429"/>
        <end position="452"/>
    </location>
</feature>
<dbReference type="PANTHER" id="PTHR40288:SF2">
    <property type="entry name" value="G PROTEIN-COUPLED RECEPTOR-RELATED"/>
    <property type="match status" value="1"/>
</dbReference>
<feature type="compositionally biased region" description="Low complexity" evidence="1">
    <location>
        <begin position="294"/>
        <end position="308"/>
    </location>
</feature>
<keyword evidence="2" id="KW-0812">Transmembrane</keyword>
<feature type="compositionally biased region" description="Polar residues" evidence="1">
    <location>
        <begin position="345"/>
        <end position="363"/>
    </location>
</feature>
<sequence>MVGVDAIIFDVGLFHSLWGIQGCVAQHLDGGYGRFGWCITHILAFCFSLPFAFCTHPRPRMLWPLLIMQSIYGIGLLILSLAALPRILPTFMGDIGNAPIGAILVYVFGAAMNYMLLYWYWHWYWFIESEYESATKLRHNRLSNEVHSDPRRRPFHYPSESLFHANGFSPQSQRILLGTSPPGTATTTTTTTVQMIPNGTSMIKQVPYPSRQYQNHQQKLQGNGTAKRDEHNYSKPVQQQQPPPPPLSSNFNGGYIPSENGYYGPMIASPMSQQSQRESLISNVSNLHFSKMHQQQYPQPTPTTISQPHRLSKSFYDPIPSDLLSPQCLSDDYPSDDSATAPILSHSSPHYSPLTGSSQSKYRPTNFTHALKQSSSVTSSPGGGLGGMGYATLAQARYAKFNNSQPVSFRKTSITPGGAPLIGNRIASSSQIQIPQQHSQGCSSISSPSRPSSHSRHGTPIIGPMYSTAI</sequence>
<keyword evidence="2" id="KW-1133">Transmembrane helix</keyword>